<accession>A0A1G8K6X8</accession>
<dbReference type="InterPro" id="IPR050171">
    <property type="entry name" value="MFS_Transporters"/>
</dbReference>
<feature type="transmembrane region" description="Helical" evidence="7">
    <location>
        <begin position="301"/>
        <end position="318"/>
    </location>
</feature>
<dbReference type="SUPFAM" id="SSF103473">
    <property type="entry name" value="MFS general substrate transporter"/>
    <property type="match status" value="1"/>
</dbReference>
<evidence type="ECO:0000313" key="10">
    <source>
        <dbReference type="Proteomes" id="UP000199527"/>
    </source>
</evidence>
<dbReference type="GO" id="GO:0022857">
    <property type="term" value="F:transmembrane transporter activity"/>
    <property type="evidence" value="ECO:0007669"/>
    <property type="project" value="InterPro"/>
</dbReference>
<feature type="transmembrane region" description="Helical" evidence="7">
    <location>
        <begin position="79"/>
        <end position="97"/>
    </location>
</feature>
<comment type="subcellular location">
    <subcellularLocation>
        <location evidence="1">Cell membrane</location>
        <topology evidence="1">Multi-pass membrane protein</topology>
    </subcellularLocation>
</comment>
<organism evidence="9 10">
    <name type="scientific">Ferrimonas sediminum</name>
    <dbReference type="NCBI Taxonomy" id="718193"/>
    <lineage>
        <taxon>Bacteria</taxon>
        <taxon>Pseudomonadati</taxon>
        <taxon>Pseudomonadota</taxon>
        <taxon>Gammaproteobacteria</taxon>
        <taxon>Alteromonadales</taxon>
        <taxon>Ferrimonadaceae</taxon>
        <taxon>Ferrimonas</taxon>
    </lineage>
</organism>
<feature type="transmembrane region" description="Helical" evidence="7">
    <location>
        <begin position="251"/>
        <end position="271"/>
    </location>
</feature>
<evidence type="ECO:0000256" key="4">
    <source>
        <dbReference type="ARBA" id="ARBA00022692"/>
    </source>
</evidence>
<dbReference type="EMBL" id="FNEM01000001">
    <property type="protein sequence ID" value="SDI39181.1"/>
    <property type="molecule type" value="Genomic_DNA"/>
</dbReference>
<feature type="transmembrane region" description="Helical" evidence="7">
    <location>
        <begin position="213"/>
        <end position="239"/>
    </location>
</feature>
<evidence type="ECO:0000256" key="1">
    <source>
        <dbReference type="ARBA" id="ARBA00004651"/>
    </source>
</evidence>
<dbReference type="InterPro" id="IPR020846">
    <property type="entry name" value="MFS_dom"/>
</dbReference>
<feature type="transmembrane region" description="Helical" evidence="7">
    <location>
        <begin position="135"/>
        <end position="154"/>
    </location>
</feature>
<keyword evidence="10" id="KW-1185">Reference proteome</keyword>
<dbReference type="InterPro" id="IPR011701">
    <property type="entry name" value="MFS"/>
</dbReference>
<dbReference type="InterPro" id="IPR036259">
    <property type="entry name" value="MFS_trans_sf"/>
</dbReference>
<evidence type="ECO:0000313" key="9">
    <source>
        <dbReference type="EMBL" id="SDI39181.1"/>
    </source>
</evidence>
<feature type="domain" description="Major facilitator superfamily (MFS) profile" evidence="8">
    <location>
        <begin position="12"/>
        <end position="392"/>
    </location>
</feature>
<dbReference type="PANTHER" id="PTHR23517:SF2">
    <property type="entry name" value="MULTIDRUG RESISTANCE PROTEIN MDTH"/>
    <property type="match status" value="1"/>
</dbReference>
<dbReference type="GO" id="GO:0005886">
    <property type="term" value="C:plasma membrane"/>
    <property type="evidence" value="ECO:0007669"/>
    <property type="project" value="UniProtKB-SubCell"/>
</dbReference>
<feature type="transmembrane region" description="Helical" evidence="7">
    <location>
        <begin position="47"/>
        <end position="67"/>
    </location>
</feature>
<evidence type="ECO:0000256" key="5">
    <source>
        <dbReference type="ARBA" id="ARBA00022989"/>
    </source>
</evidence>
<evidence type="ECO:0000256" key="2">
    <source>
        <dbReference type="ARBA" id="ARBA00022448"/>
    </source>
</evidence>
<feature type="transmembrane region" description="Helical" evidence="7">
    <location>
        <begin position="12"/>
        <end position="35"/>
    </location>
</feature>
<dbReference type="Gene3D" id="3.30.70.100">
    <property type="match status" value="1"/>
</dbReference>
<dbReference type="Pfam" id="PF07690">
    <property type="entry name" value="MFS_1"/>
    <property type="match status" value="1"/>
</dbReference>
<evidence type="ECO:0000256" key="7">
    <source>
        <dbReference type="SAM" id="Phobius"/>
    </source>
</evidence>
<sequence length="452" mass="48111">MSNGLNPTERRAAFTLASVYGLRMFGLFLIMPVLAIYGQHLDGFSPMWVGLAIGGYGLTQALLQIPAGMLSDKYGRKPVITVGLILFIIGSLVAATADSIQMVTVGRALQGMGAVASAVLALASDLTREEQRPKVMAVIGSFIGLSFAISLVAGPTLASSMGLSGLFYLTAVLASAALLVVHGLVPNAVRQAPTGDVVAVPTRFLKMLKNPQLLRLDISIFALHFIMCALFVALPIAVVDSGLAATSHWKLYLPALLLSFVLMAPMIIFSVRKQDSRRPFLMAMLLLMGSMLMMASAHHNLWVLGAATLVFFTGFNYLEASLPTLISRLSPAGDKGSAMGIYSTSQFMGAFFGGSIGGGMYTMFGAEGVFLACAGLTLLWFMPMLGLKNPRSVKSITMDAHIDSDAHAKTLASQLLAQPGVAEVTLIIEQQAAYLKVEEPFDIEQARQLLAN</sequence>
<feature type="transmembrane region" description="Helical" evidence="7">
    <location>
        <begin position="278"/>
        <end position="295"/>
    </location>
</feature>
<dbReference type="PROSITE" id="PS00216">
    <property type="entry name" value="SUGAR_TRANSPORT_1"/>
    <property type="match status" value="1"/>
</dbReference>
<dbReference type="Proteomes" id="UP000199527">
    <property type="component" value="Unassembled WGS sequence"/>
</dbReference>
<proteinExistence type="predicted"/>
<gene>
    <name evidence="9" type="ORF">SAMN04488540_101274</name>
</gene>
<feature type="transmembrane region" description="Helical" evidence="7">
    <location>
        <begin position="369"/>
        <end position="387"/>
    </location>
</feature>
<keyword evidence="5 7" id="KW-1133">Transmembrane helix</keyword>
<dbReference type="Gene3D" id="1.20.1250.20">
    <property type="entry name" value="MFS general substrate transporter like domains"/>
    <property type="match status" value="1"/>
</dbReference>
<dbReference type="CDD" id="cd17472">
    <property type="entry name" value="MFS_YajR_like"/>
    <property type="match status" value="1"/>
</dbReference>
<evidence type="ECO:0000256" key="6">
    <source>
        <dbReference type="ARBA" id="ARBA00023136"/>
    </source>
</evidence>
<keyword evidence="4 7" id="KW-0812">Transmembrane</keyword>
<evidence type="ECO:0000259" key="8">
    <source>
        <dbReference type="PROSITE" id="PS50850"/>
    </source>
</evidence>
<dbReference type="PROSITE" id="PS50850">
    <property type="entry name" value="MFS"/>
    <property type="match status" value="1"/>
</dbReference>
<dbReference type="PANTHER" id="PTHR23517">
    <property type="entry name" value="RESISTANCE PROTEIN MDTM, PUTATIVE-RELATED-RELATED"/>
    <property type="match status" value="1"/>
</dbReference>
<name>A0A1G8K6X8_9GAMM</name>
<keyword evidence="2" id="KW-0813">Transport</keyword>
<keyword evidence="6 7" id="KW-0472">Membrane</keyword>
<dbReference type="InterPro" id="IPR005829">
    <property type="entry name" value="Sugar_transporter_CS"/>
</dbReference>
<protein>
    <submittedName>
        <fullName evidence="9">Predicted arabinose efflux permease, MFS family</fullName>
    </submittedName>
</protein>
<feature type="transmembrane region" description="Helical" evidence="7">
    <location>
        <begin position="339"/>
        <end position="363"/>
    </location>
</feature>
<reference evidence="10" key="1">
    <citation type="submission" date="2016-10" db="EMBL/GenBank/DDBJ databases">
        <authorList>
            <person name="Varghese N."/>
            <person name="Submissions S."/>
        </authorList>
    </citation>
    <scope>NUCLEOTIDE SEQUENCE [LARGE SCALE GENOMIC DNA]</scope>
    <source>
        <strain evidence="10">DSM 23317</strain>
    </source>
</reference>
<dbReference type="AlphaFoldDB" id="A0A1G8K6X8"/>
<feature type="transmembrane region" description="Helical" evidence="7">
    <location>
        <begin position="166"/>
        <end position="185"/>
    </location>
</feature>
<evidence type="ECO:0000256" key="3">
    <source>
        <dbReference type="ARBA" id="ARBA00022475"/>
    </source>
</evidence>
<feature type="transmembrane region" description="Helical" evidence="7">
    <location>
        <begin position="103"/>
        <end position="123"/>
    </location>
</feature>
<keyword evidence="3" id="KW-1003">Cell membrane</keyword>